<feature type="transmembrane region" description="Helical" evidence="1">
    <location>
        <begin position="365"/>
        <end position="382"/>
    </location>
</feature>
<accession>A0AAN1XWK8</accession>
<feature type="transmembrane region" description="Helical" evidence="1">
    <location>
        <begin position="659"/>
        <end position="677"/>
    </location>
</feature>
<evidence type="ECO:0000313" key="2">
    <source>
        <dbReference type="EMBL" id="BDE05617.1"/>
    </source>
</evidence>
<dbReference type="KEGG" id="vab:WPS_08930"/>
<feature type="transmembrane region" description="Helical" evidence="1">
    <location>
        <begin position="12"/>
        <end position="29"/>
    </location>
</feature>
<dbReference type="AlphaFoldDB" id="A0AAN1XWK8"/>
<feature type="transmembrane region" description="Helical" evidence="1">
    <location>
        <begin position="468"/>
        <end position="491"/>
    </location>
</feature>
<dbReference type="GO" id="GO:0042910">
    <property type="term" value="F:xenobiotic transmembrane transporter activity"/>
    <property type="evidence" value="ECO:0007669"/>
    <property type="project" value="TreeGrafter"/>
</dbReference>
<feature type="transmembrane region" description="Helical" evidence="1">
    <location>
        <begin position="561"/>
        <end position="579"/>
    </location>
</feature>
<feature type="transmembrane region" description="Helical" evidence="1">
    <location>
        <begin position="600"/>
        <end position="619"/>
    </location>
</feature>
<evidence type="ECO:0008006" key="4">
    <source>
        <dbReference type="Google" id="ProtNLM"/>
    </source>
</evidence>
<feature type="transmembrane region" description="Helical" evidence="1">
    <location>
        <begin position="436"/>
        <end position="456"/>
    </location>
</feature>
<feature type="transmembrane region" description="Helical" evidence="1">
    <location>
        <begin position="1088"/>
        <end position="1110"/>
    </location>
</feature>
<dbReference type="Gene3D" id="3.30.2090.10">
    <property type="entry name" value="Multidrug efflux transporter AcrB TolC docking domain, DN and DC subdomains"/>
    <property type="match status" value="2"/>
</dbReference>
<keyword evidence="1" id="KW-0812">Transmembrane</keyword>
<dbReference type="Gene3D" id="3.30.70.1440">
    <property type="entry name" value="Multidrug efflux transporter AcrB pore domain"/>
    <property type="match status" value="1"/>
</dbReference>
<gene>
    <name evidence="2" type="ORF">WPS_08930</name>
</gene>
<feature type="transmembrane region" description="Helical" evidence="1">
    <location>
        <begin position="534"/>
        <end position="555"/>
    </location>
</feature>
<dbReference type="GO" id="GO:0005886">
    <property type="term" value="C:plasma membrane"/>
    <property type="evidence" value="ECO:0007669"/>
    <property type="project" value="TreeGrafter"/>
</dbReference>
<dbReference type="Pfam" id="PF00873">
    <property type="entry name" value="ACR_tran"/>
    <property type="match status" value="2"/>
</dbReference>
<keyword evidence="3" id="KW-1185">Reference proteome</keyword>
<reference evidence="2 3" key="1">
    <citation type="journal article" date="2022" name="ISME Commun">
        <title>Vulcanimicrobium alpinus gen. nov. sp. nov., the first cultivated representative of the candidate phylum 'Eremiobacterota', is a metabolically versatile aerobic anoxygenic phototroph.</title>
        <authorList>
            <person name="Yabe S."/>
            <person name="Muto K."/>
            <person name="Abe K."/>
            <person name="Yokota A."/>
            <person name="Staudigel H."/>
            <person name="Tebo B.M."/>
        </authorList>
    </citation>
    <scope>NUCLEOTIDE SEQUENCE [LARGE SCALE GENOMIC DNA]</scope>
    <source>
        <strain evidence="2 3">WC8-2</strain>
    </source>
</reference>
<dbReference type="Gene3D" id="1.20.1640.10">
    <property type="entry name" value="Multidrug efflux transporter AcrB transmembrane domain"/>
    <property type="match status" value="3"/>
</dbReference>
<dbReference type="PANTHER" id="PTHR32063:SF0">
    <property type="entry name" value="SWARMING MOTILITY PROTEIN SWRC"/>
    <property type="match status" value="1"/>
</dbReference>
<feature type="transmembrane region" description="Helical" evidence="1">
    <location>
        <begin position="1042"/>
        <end position="1067"/>
    </location>
</feature>
<keyword evidence="1" id="KW-0472">Membrane</keyword>
<dbReference type="PRINTS" id="PR00702">
    <property type="entry name" value="ACRIFLAVINRP"/>
</dbReference>
<sequence>MWLTRFSIQRPIIVAMLFIAIGVFGVISFQKLGRSLNPNVTFPIVVVSASYPGASPEEMERLVIKPIEDQIDGIDNLDRMSATAQEGRASVVVQFKLDTNLDFAAIDVQRRVDTARVYMPTDLDPPVVDKSAGDQQAPILELALSSKSLSGTALSDLVDQRIVPEIKHIPDVQSVDARGEVKREFHVSPDPLRLLGTGATLPDVFSAVSSNNQNLPGGRLDSPSRETEVSIRSDIVQASDMLGIPLAVPSLTGASNPNGLKIGNVATTEDGHVEQRIVSKYNGSPTVILDVNRVIRSDEIHSTEVARARLAEIAKRYPAVKFEEIDAPAEYTQASLNGVIQSLLEGIVLTAVVLMLFLHAWRNAVVVMIAIPASLLATFIVMRELHFTLNIVSLMGLSLIIGILVDDSIVVLENITRHLDMGQRPFDAAIAGRSEIGGAAVAITLVDVVVFLPIAFLSGIVGKYMIEFGIVVVVATLFSLLVSFTLTPMLAARWSVRRRHPEPPRSLAWFQYGFERLTAWYRDIAFMYVVRHRWLTISVCILLLINAIVLVAAAFPIALGIDALAIAVALLWIPFAGLLGRAGDRLQFPRLARTRKVVKIAAICAVVLAVAGGLTSIAAPSAGAIVAAVGGAALVLALVTWFLVRVMMDRPRVSPKSSLGVSGVIAGIAAVVALLMITNHGIESEFIPSTEDGSIYMTLTYPTGTPMATTQAAADRLESKIIGVDGVRKVITTVGTKPAGWGATIGGNVARLYAGMDKSRRRETNRAVHEIRAFSSVVPGAVFNVAGAGGGGGGGDPLFYTLSGPEDVIQGAADKLAAYIRAIPGTTNVQTGAESEADRLNIVIDRAKCAVLGVSPGTAATAARIAIGGAVATRVRTASGLVDVRVQLPAEYRNRLGDVQSIKLRANDGSIYRLGDVASFSYAKAPTKIERLDKQRVVRVTGGFDPGATTLGPIVSKINEAVARPGFLPSGVSLRASGDSQFFAETMSSMGFALLTSFTLVYVLMVILYGSFFTPAVIMLSVPVALVGALFGLAATHQTINLFSMIGIIMLFGLVAKNGILLVDYANTMRKRGMRAVEAMRTAAGTRLRPIVMTTAAMVFGMLPLALGIAEGAEFRKSMGTVLIGGLLSSLILTLFLVPVVYSWVVGWLELRADRRAMRHEHDDDDITESRILAGAVGD</sequence>
<dbReference type="EMBL" id="AP025523">
    <property type="protein sequence ID" value="BDE05617.1"/>
    <property type="molecule type" value="Genomic_DNA"/>
</dbReference>
<dbReference type="SUPFAM" id="SSF82866">
    <property type="entry name" value="Multidrug efflux transporter AcrB transmembrane domain"/>
    <property type="match status" value="2"/>
</dbReference>
<feature type="transmembrane region" description="Helical" evidence="1">
    <location>
        <begin position="1122"/>
        <end position="1149"/>
    </location>
</feature>
<organism evidence="2 3">
    <name type="scientific">Vulcanimicrobium alpinum</name>
    <dbReference type="NCBI Taxonomy" id="3016050"/>
    <lineage>
        <taxon>Bacteria</taxon>
        <taxon>Bacillati</taxon>
        <taxon>Vulcanimicrobiota</taxon>
        <taxon>Vulcanimicrobiia</taxon>
        <taxon>Vulcanimicrobiales</taxon>
        <taxon>Vulcanimicrobiaceae</taxon>
        <taxon>Vulcanimicrobium</taxon>
    </lineage>
</organism>
<evidence type="ECO:0000313" key="3">
    <source>
        <dbReference type="Proteomes" id="UP001317532"/>
    </source>
</evidence>
<dbReference type="Proteomes" id="UP001317532">
    <property type="component" value="Chromosome"/>
</dbReference>
<dbReference type="SUPFAM" id="SSF82693">
    <property type="entry name" value="Multidrug efflux transporter AcrB pore domain, PN1, PN2, PC1 and PC2 subdomains"/>
    <property type="match status" value="3"/>
</dbReference>
<dbReference type="Gene3D" id="3.30.70.1430">
    <property type="entry name" value="Multidrug efflux transporter AcrB pore domain"/>
    <property type="match status" value="2"/>
</dbReference>
<feature type="transmembrane region" description="Helical" evidence="1">
    <location>
        <begin position="990"/>
        <end position="1009"/>
    </location>
</feature>
<dbReference type="InterPro" id="IPR027463">
    <property type="entry name" value="AcrB_DN_DC_subdom"/>
</dbReference>
<evidence type="ECO:0000256" key="1">
    <source>
        <dbReference type="SAM" id="Phobius"/>
    </source>
</evidence>
<feature type="transmembrane region" description="Helical" evidence="1">
    <location>
        <begin position="394"/>
        <end position="415"/>
    </location>
</feature>
<protein>
    <recommendedName>
        <fullName evidence="4">Efflux RND transporter permease subunit</fullName>
    </recommendedName>
</protein>
<name>A0AAN1XWK8_UNVUL</name>
<dbReference type="SUPFAM" id="SSF82714">
    <property type="entry name" value="Multidrug efflux transporter AcrB TolC docking domain, DN and DC subdomains"/>
    <property type="match status" value="2"/>
</dbReference>
<feature type="transmembrane region" description="Helical" evidence="1">
    <location>
        <begin position="1016"/>
        <end position="1036"/>
    </location>
</feature>
<dbReference type="PANTHER" id="PTHR32063">
    <property type="match status" value="1"/>
</dbReference>
<dbReference type="Gene3D" id="3.30.70.1320">
    <property type="entry name" value="Multidrug efflux transporter AcrB pore domain like"/>
    <property type="match status" value="1"/>
</dbReference>
<dbReference type="RefSeq" id="WP_317996645.1">
    <property type="nucleotide sequence ID" value="NZ_AP025523.1"/>
</dbReference>
<feature type="transmembrane region" description="Helical" evidence="1">
    <location>
        <begin position="625"/>
        <end position="647"/>
    </location>
</feature>
<feature type="transmembrane region" description="Helical" evidence="1">
    <location>
        <begin position="338"/>
        <end position="358"/>
    </location>
</feature>
<proteinExistence type="predicted"/>
<dbReference type="InterPro" id="IPR001036">
    <property type="entry name" value="Acrflvin-R"/>
</dbReference>
<keyword evidence="1" id="KW-1133">Transmembrane helix</keyword>